<dbReference type="SMART" id="SM00530">
    <property type="entry name" value="HTH_XRE"/>
    <property type="match status" value="1"/>
</dbReference>
<dbReference type="PROSITE" id="PS50943">
    <property type="entry name" value="HTH_CROC1"/>
    <property type="match status" value="1"/>
</dbReference>
<evidence type="ECO:0000259" key="1">
    <source>
        <dbReference type="PROSITE" id="PS50943"/>
    </source>
</evidence>
<dbReference type="EMBL" id="RKST01000003">
    <property type="protein sequence ID" value="RUM98990.1"/>
    <property type="molecule type" value="Genomic_DNA"/>
</dbReference>
<proteinExistence type="predicted"/>
<keyword evidence="3" id="KW-1185">Reference proteome</keyword>
<organism evidence="2 3">
    <name type="scientific">Borborobacter arsenicus</name>
    <dbReference type="NCBI Taxonomy" id="1851146"/>
    <lineage>
        <taxon>Bacteria</taxon>
        <taxon>Pseudomonadati</taxon>
        <taxon>Pseudomonadota</taxon>
        <taxon>Alphaproteobacteria</taxon>
        <taxon>Hyphomicrobiales</taxon>
        <taxon>Phyllobacteriaceae</taxon>
        <taxon>Borborobacter</taxon>
    </lineage>
</organism>
<dbReference type="Gene3D" id="1.10.260.40">
    <property type="entry name" value="lambda repressor-like DNA-binding domains"/>
    <property type="match status" value="1"/>
</dbReference>
<dbReference type="Proteomes" id="UP000281647">
    <property type="component" value="Unassembled WGS sequence"/>
</dbReference>
<comment type="caution">
    <text evidence="2">The sequence shown here is derived from an EMBL/GenBank/DDBJ whole genome shotgun (WGS) entry which is preliminary data.</text>
</comment>
<reference evidence="2 3" key="1">
    <citation type="submission" date="2018-11" db="EMBL/GenBank/DDBJ databases">
        <title>Pseudaminobacter arsenicus sp. nov., an arsenic-resistant bacterium isolated from arsenic-rich aquifers.</title>
        <authorList>
            <person name="Mu Y."/>
        </authorList>
    </citation>
    <scope>NUCLEOTIDE SEQUENCE [LARGE SCALE GENOMIC DNA]</scope>
    <source>
        <strain evidence="2 3">CB3</strain>
    </source>
</reference>
<dbReference type="AlphaFoldDB" id="A0A432VA37"/>
<evidence type="ECO:0000313" key="2">
    <source>
        <dbReference type="EMBL" id="RUM98990.1"/>
    </source>
</evidence>
<dbReference type="RefSeq" id="WP_128624493.1">
    <property type="nucleotide sequence ID" value="NZ_ML133508.1"/>
</dbReference>
<sequence>MRKNFKIDKFEVGKRLEKARVSAGFERPSHAARALGVGESTYTNAETAKRPASPSRLAYYAFKFGVTLDWLLTGKGRGPANNGQDRVAQIFEILEDFDQWSEDHQRQAIDLLLVVEKARRKTVTVPTS</sequence>
<dbReference type="InterPro" id="IPR010982">
    <property type="entry name" value="Lambda_DNA-bd_dom_sf"/>
</dbReference>
<protein>
    <submittedName>
        <fullName evidence="2">XRE family transcriptional regulator</fullName>
    </submittedName>
</protein>
<gene>
    <name evidence="2" type="ORF">EET67_04940</name>
</gene>
<accession>A0A432VA37</accession>
<name>A0A432VA37_9HYPH</name>
<dbReference type="OrthoDB" id="7363968at2"/>
<feature type="domain" description="HTH cro/C1-type" evidence="1">
    <location>
        <begin position="32"/>
        <end position="71"/>
    </location>
</feature>
<dbReference type="SUPFAM" id="SSF47413">
    <property type="entry name" value="lambda repressor-like DNA-binding domains"/>
    <property type="match status" value="1"/>
</dbReference>
<dbReference type="InterPro" id="IPR001387">
    <property type="entry name" value="Cro/C1-type_HTH"/>
</dbReference>
<evidence type="ECO:0000313" key="3">
    <source>
        <dbReference type="Proteomes" id="UP000281647"/>
    </source>
</evidence>
<dbReference type="CDD" id="cd00093">
    <property type="entry name" value="HTH_XRE"/>
    <property type="match status" value="1"/>
</dbReference>
<dbReference type="GO" id="GO:0003677">
    <property type="term" value="F:DNA binding"/>
    <property type="evidence" value="ECO:0007669"/>
    <property type="project" value="InterPro"/>
</dbReference>